<keyword evidence="4" id="KW-1185">Reference proteome</keyword>
<gene>
    <name evidence="3" type="ORF">JKJ07_14950</name>
</gene>
<organism evidence="3 4">
    <name type="scientific">Paractinoplanes lichenicola</name>
    <dbReference type="NCBI Taxonomy" id="2802976"/>
    <lineage>
        <taxon>Bacteria</taxon>
        <taxon>Bacillati</taxon>
        <taxon>Actinomycetota</taxon>
        <taxon>Actinomycetes</taxon>
        <taxon>Micromonosporales</taxon>
        <taxon>Micromonosporaceae</taxon>
        <taxon>Paractinoplanes</taxon>
    </lineage>
</organism>
<feature type="transmembrane region" description="Helical" evidence="2">
    <location>
        <begin position="61"/>
        <end position="82"/>
    </location>
</feature>
<sequence length="237" mass="26557">MAADKNDAFHAPARKRTGSWGLLWIAAALAVIGVALSPLLLGLAYSRAGVDFGVIGDVGQAYGAASALVATTALVAVAASLIEQRRQVREVRLQLLDQTTDELVRLAMANPVYRQCWGARVSPGHVAEDLFYYCQLLVKLWTDSWEQRKIDEPLARAYLQSFFDSEVPRMFWERTGDWHCPGPARNHRDQFRVLVNEEYLRALRAGPPARSFEQFPSTDDSFPVINKPRTSRPLEFP</sequence>
<dbReference type="RefSeq" id="WP_202992106.1">
    <property type="nucleotide sequence ID" value="NZ_JAENHO010000004.1"/>
</dbReference>
<dbReference type="InterPro" id="IPR045728">
    <property type="entry name" value="DUF6082"/>
</dbReference>
<dbReference type="EMBL" id="JAENHO010000004">
    <property type="protein sequence ID" value="MBL7255600.1"/>
    <property type="molecule type" value="Genomic_DNA"/>
</dbReference>
<accession>A0ABS1VN08</accession>
<reference evidence="3 4" key="1">
    <citation type="submission" date="2021-01" db="EMBL/GenBank/DDBJ databases">
        <title>Actinoplanes sp. nov. LDG1-01 isolated from lichen.</title>
        <authorList>
            <person name="Saeng-In P."/>
            <person name="Phongsopitanun W."/>
            <person name="Kanchanasin P."/>
            <person name="Yuki M."/>
            <person name="Kudo T."/>
            <person name="Ohkuma M."/>
            <person name="Tanasupawat S."/>
        </authorList>
    </citation>
    <scope>NUCLEOTIDE SEQUENCE [LARGE SCALE GENOMIC DNA]</scope>
    <source>
        <strain evidence="3 4">LDG1-01</strain>
    </source>
</reference>
<dbReference type="Proteomes" id="UP000598996">
    <property type="component" value="Unassembled WGS sequence"/>
</dbReference>
<feature type="transmembrane region" description="Helical" evidence="2">
    <location>
        <begin position="21"/>
        <end position="41"/>
    </location>
</feature>
<keyword evidence="2" id="KW-0472">Membrane</keyword>
<evidence type="ECO:0008006" key="5">
    <source>
        <dbReference type="Google" id="ProtNLM"/>
    </source>
</evidence>
<protein>
    <recommendedName>
        <fullName evidence="5">Phage abortive infection protein</fullName>
    </recommendedName>
</protein>
<evidence type="ECO:0000313" key="3">
    <source>
        <dbReference type="EMBL" id="MBL7255600.1"/>
    </source>
</evidence>
<evidence type="ECO:0000256" key="1">
    <source>
        <dbReference type="SAM" id="MobiDB-lite"/>
    </source>
</evidence>
<evidence type="ECO:0000256" key="2">
    <source>
        <dbReference type="SAM" id="Phobius"/>
    </source>
</evidence>
<keyword evidence="2" id="KW-0812">Transmembrane</keyword>
<dbReference type="Pfam" id="PF19560">
    <property type="entry name" value="DUF6082"/>
    <property type="match status" value="1"/>
</dbReference>
<evidence type="ECO:0000313" key="4">
    <source>
        <dbReference type="Proteomes" id="UP000598996"/>
    </source>
</evidence>
<keyword evidence="2" id="KW-1133">Transmembrane helix</keyword>
<name>A0ABS1VN08_9ACTN</name>
<feature type="region of interest" description="Disordered" evidence="1">
    <location>
        <begin position="210"/>
        <end position="237"/>
    </location>
</feature>
<comment type="caution">
    <text evidence="3">The sequence shown here is derived from an EMBL/GenBank/DDBJ whole genome shotgun (WGS) entry which is preliminary data.</text>
</comment>
<proteinExistence type="predicted"/>